<keyword evidence="5" id="KW-1185">Reference proteome</keyword>
<dbReference type="Gene3D" id="3.30.1540.10">
    <property type="entry name" value="formyl-coa transferase, domain 3"/>
    <property type="match status" value="1"/>
</dbReference>
<protein>
    <submittedName>
        <fullName evidence="4">CAIB/BAIF family protein</fullName>
    </submittedName>
</protein>
<dbReference type="AlphaFoldDB" id="F2UH10"/>
<dbReference type="KEGG" id="sre:PTSG_07528"/>
<evidence type="ECO:0000256" key="1">
    <source>
        <dbReference type="ARBA" id="ARBA00008383"/>
    </source>
</evidence>
<evidence type="ECO:0000313" key="5">
    <source>
        <dbReference type="Proteomes" id="UP000007799"/>
    </source>
</evidence>
<dbReference type="SUPFAM" id="SSF89796">
    <property type="entry name" value="CoA-transferase family III (CaiB/BaiF)"/>
    <property type="match status" value="1"/>
</dbReference>
<dbReference type="OrthoDB" id="5863171at2759"/>
<dbReference type="PANTHER" id="PTHR48207">
    <property type="entry name" value="SUCCINATE--HYDROXYMETHYLGLUTARATE COA-TRANSFERASE"/>
    <property type="match status" value="1"/>
</dbReference>
<dbReference type="Pfam" id="PF02515">
    <property type="entry name" value="CoA_transf_3"/>
    <property type="match status" value="1"/>
</dbReference>
<accession>F2UH10</accession>
<gene>
    <name evidence="4" type="ORF">PTSG_07528</name>
</gene>
<dbReference type="PANTHER" id="PTHR48207:SF3">
    <property type="entry name" value="SUCCINATE--HYDROXYMETHYLGLUTARATE COA-TRANSFERASE"/>
    <property type="match status" value="1"/>
</dbReference>
<dbReference type="EMBL" id="GL832974">
    <property type="protein sequence ID" value="EGD76409.1"/>
    <property type="molecule type" value="Genomic_DNA"/>
</dbReference>
<dbReference type="InParanoid" id="F2UH10"/>
<dbReference type="OMA" id="IIAGPYC"/>
<dbReference type="Gene3D" id="3.40.50.10540">
    <property type="entry name" value="Crotonobetainyl-coa:carnitine coa-transferase, domain 1"/>
    <property type="match status" value="1"/>
</dbReference>
<reference evidence="4" key="1">
    <citation type="submission" date="2009-08" db="EMBL/GenBank/DDBJ databases">
        <title>Annotation of Salpingoeca rosetta.</title>
        <authorList>
            <consortium name="The Broad Institute Genome Sequencing Platform"/>
            <person name="Russ C."/>
            <person name="Cuomo C."/>
            <person name="Burger G."/>
            <person name="Gray M.W."/>
            <person name="Holland P.W.H."/>
            <person name="King N."/>
            <person name="Lang F.B.F."/>
            <person name="Roger A.J."/>
            <person name="Ruiz-Trillo I."/>
            <person name="Young S.K."/>
            <person name="Zeng Q."/>
            <person name="Gargeya S."/>
            <person name="Alvarado L."/>
            <person name="Berlin A."/>
            <person name="Chapman S.B."/>
            <person name="Chen Z."/>
            <person name="Freedman E."/>
            <person name="Gellesch M."/>
            <person name="Goldberg J."/>
            <person name="Griggs A."/>
            <person name="Gujja S."/>
            <person name="Heilman E."/>
            <person name="Heiman D."/>
            <person name="Howarth C."/>
            <person name="Mehta T."/>
            <person name="Neiman D."/>
            <person name="Pearson M."/>
            <person name="Roberts A."/>
            <person name="Saif S."/>
            <person name="Shea T."/>
            <person name="Shenoy N."/>
            <person name="Sisk P."/>
            <person name="Stolte C."/>
            <person name="Sykes S."/>
            <person name="White J."/>
            <person name="Yandava C."/>
            <person name="Haas B."/>
            <person name="Nusbaum C."/>
            <person name="Birren B."/>
        </authorList>
    </citation>
    <scope>NUCLEOTIDE SEQUENCE [LARGE SCALE GENOMIC DNA]</scope>
    <source>
        <strain evidence="4">ATCC 50818</strain>
    </source>
</reference>
<evidence type="ECO:0000313" key="4">
    <source>
        <dbReference type="EMBL" id="EGD76409.1"/>
    </source>
</evidence>
<feature type="region of interest" description="Disordered" evidence="3">
    <location>
        <begin position="219"/>
        <end position="245"/>
    </location>
</feature>
<evidence type="ECO:0000256" key="2">
    <source>
        <dbReference type="ARBA" id="ARBA00022679"/>
    </source>
</evidence>
<feature type="region of interest" description="Disordered" evidence="3">
    <location>
        <begin position="47"/>
        <end position="77"/>
    </location>
</feature>
<name>F2UH10_SALR5</name>
<dbReference type="InterPro" id="IPR023606">
    <property type="entry name" value="CoA-Trfase_III_dom_1_sf"/>
</dbReference>
<dbReference type="FunCoup" id="F2UH10">
    <property type="interactions" value="275"/>
</dbReference>
<dbReference type="GO" id="GO:0005739">
    <property type="term" value="C:mitochondrion"/>
    <property type="evidence" value="ECO:0007669"/>
    <property type="project" value="TreeGrafter"/>
</dbReference>
<dbReference type="STRING" id="946362.F2UH10"/>
<dbReference type="RefSeq" id="XP_004991324.1">
    <property type="nucleotide sequence ID" value="XM_004991267.1"/>
</dbReference>
<dbReference type="GeneID" id="16071885"/>
<sequence>MLRNLKVVDVTRVLAGPFATQLLGDSGARVCKIEPFIGDGTRLWGPPFVSGSDNNKATSGSGGDSDSDRTDPSNDNTRTATYFFAANRNKQSLALDLKKPEGLSIVKELVAEADVFVHNYLPERTKQFGLDYEELSAINPRLIYCEISGWGSSGPRCHEPGYDMIASAVGGFMHITGEPDGPPGKPGVAITDLATGLFAHGAILTALLAREQTVRHAAPARAAGPNHHHHHHHHHDDDAPSRATASQSIVPYQAFPTRDRHLAIAAATNQQFAAFANAVGCTHWLEDPRFATNEQRVINRAELVQAISDVLQQRTRDEWCEHFAASRVPSGMFSYGPINSITEAFADVQATARGMVQTVHSDVFGDIRLCGPAVKYSQGDGARAATPPPLLGEHSRAVLREWLGYDDSKLDAFQQRDVIRQHPRSQTHAQG</sequence>
<dbReference type="eggNOG" id="KOG3957">
    <property type="taxonomic scope" value="Eukaryota"/>
</dbReference>
<comment type="similarity">
    <text evidence="1">Belongs to the CoA-transferase III family.</text>
</comment>
<proteinExistence type="inferred from homology"/>
<organism evidence="5">
    <name type="scientific">Salpingoeca rosetta (strain ATCC 50818 / BSB-021)</name>
    <dbReference type="NCBI Taxonomy" id="946362"/>
    <lineage>
        <taxon>Eukaryota</taxon>
        <taxon>Choanoflagellata</taxon>
        <taxon>Craspedida</taxon>
        <taxon>Salpingoecidae</taxon>
        <taxon>Salpingoeca</taxon>
    </lineage>
</organism>
<dbReference type="InterPro" id="IPR050483">
    <property type="entry name" value="CoA-transferase_III_domain"/>
</dbReference>
<dbReference type="Proteomes" id="UP000007799">
    <property type="component" value="Unassembled WGS sequence"/>
</dbReference>
<evidence type="ECO:0000256" key="3">
    <source>
        <dbReference type="SAM" id="MobiDB-lite"/>
    </source>
</evidence>
<dbReference type="InterPro" id="IPR044855">
    <property type="entry name" value="CoA-Trfase_III_dom3_sf"/>
</dbReference>
<keyword evidence="2" id="KW-0808">Transferase</keyword>
<dbReference type="InterPro" id="IPR003673">
    <property type="entry name" value="CoA-Trfase_fam_III"/>
</dbReference>
<dbReference type="GO" id="GO:0047369">
    <property type="term" value="F:succinate-hydroxymethylglutarate CoA-transferase activity"/>
    <property type="evidence" value="ECO:0007669"/>
    <property type="project" value="TreeGrafter"/>
</dbReference>